<evidence type="ECO:0000259" key="2">
    <source>
        <dbReference type="Pfam" id="PF00248"/>
    </source>
</evidence>
<dbReference type="PANTHER" id="PTHR43364">
    <property type="entry name" value="NADH-SPECIFIC METHYLGLYOXAL REDUCTASE-RELATED"/>
    <property type="match status" value="1"/>
</dbReference>
<keyword evidence="1" id="KW-0560">Oxidoreductase</keyword>
<protein>
    <submittedName>
        <fullName evidence="3">Aryl-alcohol dehydrogenase-like predicted oxidoreductase</fullName>
    </submittedName>
</protein>
<evidence type="ECO:0000313" key="3">
    <source>
        <dbReference type="EMBL" id="NIH55999.1"/>
    </source>
</evidence>
<dbReference type="InterPro" id="IPR036812">
    <property type="entry name" value="NAD(P)_OxRdtase_dom_sf"/>
</dbReference>
<dbReference type="InterPro" id="IPR020471">
    <property type="entry name" value="AKR"/>
</dbReference>
<organism evidence="3 4">
    <name type="scientific">Brooklawnia cerclae</name>
    <dbReference type="NCBI Taxonomy" id="349934"/>
    <lineage>
        <taxon>Bacteria</taxon>
        <taxon>Bacillati</taxon>
        <taxon>Actinomycetota</taxon>
        <taxon>Actinomycetes</taxon>
        <taxon>Propionibacteriales</taxon>
        <taxon>Propionibacteriaceae</taxon>
        <taxon>Brooklawnia</taxon>
    </lineage>
</organism>
<keyword evidence="4" id="KW-1185">Reference proteome</keyword>
<reference evidence="3 4" key="1">
    <citation type="submission" date="2020-02" db="EMBL/GenBank/DDBJ databases">
        <title>Sequencing the genomes of 1000 actinobacteria strains.</title>
        <authorList>
            <person name="Klenk H.-P."/>
        </authorList>
    </citation>
    <scope>NUCLEOTIDE SEQUENCE [LARGE SCALE GENOMIC DNA]</scope>
    <source>
        <strain evidence="3 4">DSM 19609</strain>
    </source>
</reference>
<sequence>MLNEPIVIADVDVPLSRLVLGTMSFGDTADATTAAQIFEAALEAGVTGVDCANGYAKGTTEEIIAPLVSAHRSEIVLATKVGMPHPDDQGRPPLAPESIRACLDGSLRRLGVDYVDIYYLHQPDRRTPLTRTMETIAQLHREGKFKALGVSNFAAWQVADIEYLAREFGAPRPIIGQNVYNLVARRLEDEWLEFASAHDIVTMCYNPLAGGLLVAPPSSSGAPTRFSGSVLADMYRKRYWTPEVLGSVDRIAAIADEAGTPLPELGLRWLVSQPGVGSLLLGGDKVEHVMSNIASIGKGPLPDDLVRAVSAATDPLKGSMPAYNR</sequence>
<feature type="domain" description="NADP-dependent oxidoreductase" evidence="2">
    <location>
        <begin position="17"/>
        <end position="311"/>
    </location>
</feature>
<dbReference type="InterPro" id="IPR023210">
    <property type="entry name" value="NADP_OxRdtase_dom"/>
</dbReference>
<dbReference type="EMBL" id="JAAMOZ010000001">
    <property type="protein sequence ID" value="NIH55999.1"/>
    <property type="molecule type" value="Genomic_DNA"/>
</dbReference>
<proteinExistence type="predicted"/>
<dbReference type="RefSeq" id="WP_167164781.1">
    <property type="nucleotide sequence ID" value="NZ_BAAAOO010000002.1"/>
</dbReference>
<comment type="caution">
    <text evidence="3">The sequence shown here is derived from an EMBL/GenBank/DDBJ whole genome shotgun (WGS) entry which is preliminary data.</text>
</comment>
<dbReference type="Gene3D" id="3.20.20.100">
    <property type="entry name" value="NADP-dependent oxidoreductase domain"/>
    <property type="match status" value="1"/>
</dbReference>
<accession>A0ABX0SC81</accession>
<dbReference type="PANTHER" id="PTHR43364:SF4">
    <property type="entry name" value="NAD(P)-LINKED OXIDOREDUCTASE SUPERFAMILY PROTEIN"/>
    <property type="match status" value="1"/>
</dbReference>
<dbReference type="PROSITE" id="PS00062">
    <property type="entry name" value="ALDOKETO_REDUCTASE_2"/>
    <property type="match status" value="1"/>
</dbReference>
<evidence type="ECO:0000256" key="1">
    <source>
        <dbReference type="ARBA" id="ARBA00023002"/>
    </source>
</evidence>
<dbReference type="Pfam" id="PF00248">
    <property type="entry name" value="Aldo_ket_red"/>
    <property type="match status" value="1"/>
</dbReference>
<dbReference type="SUPFAM" id="SSF51430">
    <property type="entry name" value="NAD(P)-linked oxidoreductase"/>
    <property type="match status" value="1"/>
</dbReference>
<name>A0ABX0SC81_9ACTN</name>
<dbReference type="InterPro" id="IPR050523">
    <property type="entry name" value="AKR_Detox_Biosynth"/>
</dbReference>
<dbReference type="InterPro" id="IPR018170">
    <property type="entry name" value="Aldo/ket_reductase_CS"/>
</dbReference>
<dbReference type="Proteomes" id="UP000749311">
    <property type="component" value="Unassembled WGS sequence"/>
</dbReference>
<gene>
    <name evidence="3" type="ORF">FB473_000644</name>
</gene>
<evidence type="ECO:0000313" key="4">
    <source>
        <dbReference type="Proteomes" id="UP000749311"/>
    </source>
</evidence>
<dbReference type="PRINTS" id="PR00069">
    <property type="entry name" value="ALDKETRDTASE"/>
</dbReference>